<dbReference type="Pfam" id="PF05498">
    <property type="entry name" value="RALF"/>
    <property type="match status" value="1"/>
</dbReference>
<evidence type="ECO:0000256" key="5">
    <source>
        <dbReference type="SAM" id="MobiDB-lite"/>
    </source>
</evidence>
<keyword evidence="8" id="KW-1185">Reference proteome</keyword>
<comment type="similarity">
    <text evidence="1">Belongs to the plant rapid alkalinization factor (RALF) family.</text>
</comment>
<dbReference type="Proteomes" id="UP000631114">
    <property type="component" value="Unassembled WGS sequence"/>
</dbReference>
<sequence>MNTKQSRRSFPSFIPLPIIAGFLLLFLKVAAYNTSSDDALPAPCNLSVAECMADDEMLMESEISRRFLAGNSPIISYGSLAPNQPSCRGGTRGQSYSSSGCLPPPSNPYHTSCSKIYRCRGGS</sequence>
<dbReference type="OrthoDB" id="1921542at2759"/>
<gene>
    <name evidence="7" type="ORF">IFM89_023649</name>
</gene>
<keyword evidence="2" id="KW-0372">Hormone</keyword>
<evidence type="ECO:0000256" key="1">
    <source>
        <dbReference type="ARBA" id="ARBA00009178"/>
    </source>
</evidence>
<keyword evidence="3 6" id="KW-0732">Signal</keyword>
<comment type="caution">
    <text evidence="7">The sequence shown here is derived from an EMBL/GenBank/DDBJ whole genome shotgun (WGS) entry which is preliminary data.</text>
</comment>
<feature type="chain" id="PRO_5032866297" evidence="6">
    <location>
        <begin position="32"/>
        <end position="123"/>
    </location>
</feature>
<keyword evidence="4" id="KW-1015">Disulfide bond</keyword>
<dbReference type="GO" id="GO:0005179">
    <property type="term" value="F:hormone activity"/>
    <property type="evidence" value="ECO:0007669"/>
    <property type="project" value="UniProtKB-KW"/>
</dbReference>
<dbReference type="PANTHER" id="PTHR33136">
    <property type="entry name" value="RAPID ALKALINIZATION FACTOR-LIKE"/>
    <property type="match status" value="1"/>
</dbReference>
<proteinExistence type="inferred from homology"/>
<evidence type="ECO:0000313" key="7">
    <source>
        <dbReference type="EMBL" id="KAF9606194.1"/>
    </source>
</evidence>
<dbReference type="GO" id="GO:0009506">
    <property type="term" value="C:plasmodesma"/>
    <property type="evidence" value="ECO:0007669"/>
    <property type="project" value="TreeGrafter"/>
</dbReference>
<organism evidence="7 8">
    <name type="scientific">Coptis chinensis</name>
    <dbReference type="NCBI Taxonomy" id="261450"/>
    <lineage>
        <taxon>Eukaryota</taxon>
        <taxon>Viridiplantae</taxon>
        <taxon>Streptophyta</taxon>
        <taxon>Embryophyta</taxon>
        <taxon>Tracheophyta</taxon>
        <taxon>Spermatophyta</taxon>
        <taxon>Magnoliopsida</taxon>
        <taxon>Ranunculales</taxon>
        <taxon>Ranunculaceae</taxon>
        <taxon>Coptidoideae</taxon>
        <taxon>Coptis</taxon>
    </lineage>
</organism>
<dbReference type="PANTHER" id="PTHR33136:SF4">
    <property type="entry name" value="PROTEIN RALF-LIKE 32"/>
    <property type="match status" value="1"/>
</dbReference>
<evidence type="ECO:0000313" key="8">
    <source>
        <dbReference type="Proteomes" id="UP000631114"/>
    </source>
</evidence>
<reference evidence="7 8" key="1">
    <citation type="submission" date="2020-10" db="EMBL/GenBank/DDBJ databases">
        <title>The Coptis chinensis genome and diversification of protoberbering-type alkaloids.</title>
        <authorList>
            <person name="Wang B."/>
            <person name="Shu S."/>
            <person name="Song C."/>
            <person name="Liu Y."/>
        </authorList>
    </citation>
    <scope>NUCLEOTIDE SEQUENCE [LARGE SCALE GENOMIC DNA]</scope>
    <source>
        <strain evidence="7">HL-2020</strain>
        <tissue evidence="7">Leaf</tissue>
    </source>
</reference>
<protein>
    <submittedName>
        <fullName evidence="7">Uncharacterized protein</fullName>
    </submittedName>
</protein>
<dbReference type="AlphaFoldDB" id="A0A835HVW0"/>
<dbReference type="InterPro" id="IPR008801">
    <property type="entry name" value="RALF"/>
</dbReference>
<evidence type="ECO:0000256" key="4">
    <source>
        <dbReference type="ARBA" id="ARBA00023157"/>
    </source>
</evidence>
<accession>A0A835HVW0</accession>
<dbReference type="GO" id="GO:0019722">
    <property type="term" value="P:calcium-mediated signaling"/>
    <property type="evidence" value="ECO:0007669"/>
    <property type="project" value="TreeGrafter"/>
</dbReference>
<feature type="signal peptide" evidence="6">
    <location>
        <begin position="1"/>
        <end position="31"/>
    </location>
</feature>
<evidence type="ECO:0000256" key="6">
    <source>
        <dbReference type="SAM" id="SignalP"/>
    </source>
</evidence>
<evidence type="ECO:0000256" key="2">
    <source>
        <dbReference type="ARBA" id="ARBA00022702"/>
    </source>
</evidence>
<evidence type="ECO:0000256" key="3">
    <source>
        <dbReference type="ARBA" id="ARBA00022729"/>
    </source>
</evidence>
<name>A0A835HVW0_9MAGN</name>
<dbReference type="EMBL" id="JADFTS010000005">
    <property type="protein sequence ID" value="KAF9606194.1"/>
    <property type="molecule type" value="Genomic_DNA"/>
</dbReference>
<feature type="region of interest" description="Disordered" evidence="5">
    <location>
        <begin position="83"/>
        <end position="107"/>
    </location>
</feature>